<name>A0ABM8YXB6_9PROT</name>
<dbReference type="Pfam" id="PF14833">
    <property type="entry name" value="NAD_binding_11"/>
    <property type="match status" value="1"/>
</dbReference>
<dbReference type="EMBL" id="OU912926">
    <property type="protein sequence ID" value="CAG9932178.1"/>
    <property type="molecule type" value="Genomic_DNA"/>
</dbReference>
<proteinExistence type="predicted"/>
<dbReference type="Proteomes" id="UP000839052">
    <property type="component" value="Chromosome"/>
</dbReference>
<keyword evidence="6" id="KW-1185">Reference proteome</keyword>
<keyword evidence="2" id="KW-0520">NAD</keyword>
<dbReference type="InterPro" id="IPR008927">
    <property type="entry name" value="6-PGluconate_DH-like_C_sf"/>
</dbReference>
<dbReference type="RefSeq" id="WP_239796149.1">
    <property type="nucleotide sequence ID" value="NZ_OU912926.1"/>
</dbReference>
<evidence type="ECO:0000256" key="1">
    <source>
        <dbReference type="ARBA" id="ARBA00023002"/>
    </source>
</evidence>
<reference evidence="5 6" key="1">
    <citation type="submission" date="2021-10" db="EMBL/GenBank/DDBJ databases">
        <authorList>
            <person name="Koch H."/>
        </authorList>
    </citation>
    <scope>NUCLEOTIDE SEQUENCE [LARGE SCALE GENOMIC DNA]</scope>
    <source>
        <strain evidence="5">6680</strain>
    </source>
</reference>
<dbReference type="SUPFAM" id="SSF48179">
    <property type="entry name" value="6-phosphogluconate dehydrogenase C-terminal domain-like"/>
    <property type="match status" value="1"/>
</dbReference>
<evidence type="ECO:0000313" key="5">
    <source>
        <dbReference type="EMBL" id="CAG9932178.1"/>
    </source>
</evidence>
<evidence type="ECO:0000256" key="2">
    <source>
        <dbReference type="ARBA" id="ARBA00023027"/>
    </source>
</evidence>
<protein>
    <submittedName>
        <fullName evidence="5">2-hydroxy-3-oxopropionate reductase</fullName>
        <ecNumber evidence="5">1.1.1.60</ecNumber>
    </submittedName>
</protein>
<accession>A0ABM8YXB6</accession>
<dbReference type="Gene3D" id="1.10.1040.10">
    <property type="entry name" value="N-(1-d-carboxylethyl)-l-norvaline Dehydrogenase, domain 2"/>
    <property type="match status" value="1"/>
</dbReference>
<evidence type="ECO:0000313" key="6">
    <source>
        <dbReference type="Proteomes" id="UP000839052"/>
    </source>
</evidence>
<dbReference type="InterPro" id="IPR036291">
    <property type="entry name" value="NAD(P)-bd_dom_sf"/>
</dbReference>
<dbReference type="InterPro" id="IPR029154">
    <property type="entry name" value="HIBADH-like_NADP-bd"/>
</dbReference>
<evidence type="ECO:0000259" key="4">
    <source>
        <dbReference type="Pfam" id="PF14833"/>
    </source>
</evidence>
<keyword evidence="1 5" id="KW-0560">Oxidoreductase</keyword>
<dbReference type="SUPFAM" id="SSF51735">
    <property type="entry name" value="NAD(P)-binding Rossmann-fold domains"/>
    <property type="match status" value="1"/>
</dbReference>
<dbReference type="Pfam" id="PF03446">
    <property type="entry name" value="NAD_binding_2"/>
    <property type="match status" value="1"/>
</dbReference>
<dbReference type="InterPro" id="IPR013328">
    <property type="entry name" value="6PGD_dom2"/>
</dbReference>
<organism evidence="5 6">
    <name type="scientific">Candidatus Nitrotoga arctica</name>
    <dbReference type="NCBI Taxonomy" id="453162"/>
    <lineage>
        <taxon>Bacteria</taxon>
        <taxon>Pseudomonadati</taxon>
        <taxon>Pseudomonadota</taxon>
        <taxon>Betaproteobacteria</taxon>
        <taxon>Nitrosomonadales</taxon>
        <taxon>Gallionellaceae</taxon>
        <taxon>Candidatus Nitrotoga</taxon>
    </lineage>
</organism>
<dbReference type="PANTHER" id="PTHR43060:SF15">
    <property type="entry name" value="3-HYDROXYISOBUTYRATE DEHYDROGENASE-LIKE 1, MITOCHONDRIAL-RELATED"/>
    <property type="match status" value="1"/>
</dbReference>
<dbReference type="EC" id="1.1.1.60" evidence="5"/>
<dbReference type="PIRSF" id="PIRSF000103">
    <property type="entry name" value="HIBADH"/>
    <property type="match status" value="1"/>
</dbReference>
<dbReference type="InterPro" id="IPR015815">
    <property type="entry name" value="HIBADH-related"/>
</dbReference>
<dbReference type="InterPro" id="IPR006115">
    <property type="entry name" value="6PGDH_NADP-bd"/>
</dbReference>
<dbReference type="PANTHER" id="PTHR43060">
    <property type="entry name" value="3-HYDROXYISOBUTYRATE DEHYDROGENASE-LIKE 1, MITOCHONDRIAL-RELATED"/>
    <property type="match status" value="1"/>
</dbReference>
<feature type="domain" description="6-phosphogluconate dehydrogenase NADP-binding" evidence="3">
    <location>
        <begin position="4"/>
        <end position="163"/>
    </location>
</feature>
<evidence type="ECO:0000259" key="3">
    <source>
        <dbReference type="Pfam" id="PF03446"/>
    </source>
</evidence>
<feature type="domain" description="3-hydroxyisobutyrate dehydrogenase-like NAD-binding" evidence="4">
    <location>
        <begin position="166"/>
        <end position="285"/>
    </location>
</feature>
<sequence>MKPNIGYIGLGVMGHACANNLLKADYPLWVYARRSEQMQQLMQAGAQACNTPQALAKHCDLIFTNVSDTEDVREVILGEQGIIHGAQTGSTVIDMSTISPSVTRQIASALAQKKINMLDAPVSGGSQGAIDGTLSIMVGGKADVFQQALVVLQVMGKNIVHIGDHGAGQVSKACNQVVITQTLAAIAEAFALAVASGVDRAKVRQALLGGSAGSRILEVQGQRMLTYNFTPGFKAKLHQKDLCIVRQFADELAIELPGTKMATTYINALVEAGMGEEDSSAIVTLFEQRLGERF</sequence>
<gene>
    <name evidence="5" type="primary">garR</name>
    <name evidence="5" type="ORF">NTG6680_0925</name>
</gene>
<dbReference type="Gene3D" id="3.40.50.720">
    <property type="entry name" value="NAD(P)-binding Rossmann-like Domain"/>
    <property type="match status" value="1"/>
</dbReference>
<dbReference type="GO" id="GO:0008679">
    <property type="term" value="F:2-hydroxy-3-oxopropionate reductase activity"/>
    <property type="evidence" value="ECO:0007669"/>
    <property type="project" value="UniProtKB-EC"/>
</dbReference>